<sequence length="428" mass="47533">MDPHYEQRLRDEVTYLHSLWHRGPPRSAAAASPTPHNLQPSITTQFKKEKKPRRRRGKKIKQKPKSPTSESKPYPEKEWPCATPPAPTTNWEAEIWTTTGDVIDSSDEDDELMGDDDGPVEYSFFVKLFMEDVMLMEYYEKNHMNGEFSCLVCGAVGGRKTGKRFKNCVALVQHSITVARIKKHAHRAYSQAICKILGWDIDRLPTIVSPLADKSVEVQGNFNNGENSSIILVNNVDSVSGNNVEIVPEGGSIASEPFPYDGQQNMNSSMSPDANESVEDLGKVVADNVDEPVENLAKVITGNADELVEVLDKVIADNIEKPAAEGATNVRFLTPFSFSYIYVLTLSLSHTQMPSSSAAAAAAVVDPLPPTSQPLNSEIDEDEEMEYEEVKEEIEVKVEEESAEEYDEFGEDSTPVGEENHQNGQLFH</sequence>
<organism evidence="2 3">
    <name type="scientific">Abeliophyllum distichum</name>
    <dbReference type="NCBI Taxonomy" id="126358"/>
    <lineage>
        <taxon>Eukaryota</taxon>
        <taxon>Viridiplantae</taxon>
        <taxon>Streptophyta</taxon>
        <taxon>Embryophyta</taxon>
        <taxon>Tracheophyta</taxon>
        <taxon>Spermatophyta</taxon>
        <taxon>Magnoliopsida</taxon>
        <taxon>eudicotyledons</taxon>
        <taxon>Gunneridae</taxon>
        <taxon>Pentapetalae</taxon>
        <taxon>asterids</taxon>
        <taxon>lamiids</taxon>
        <taxon>Lamiales</taxon>
        <taxon>Oleaceae</taxon>
        <taxon>Forsythieae</taxon>
        <taxon>Abeliophyllum</taxon>
    </lineage>
</organism>
<feature type="compositionally biased region" description="Polar residues" evidence="1">
    <location>
        <begin position="36"/>
        <end position="45"/>
    </location>
</feature>
<feature type="compositionally biased region" description="Low complexity" evidence="1">
    <location>
        <begin position="25"/>
        <end position="35"/>
    </location>
</feature>
<name>A0ABD1QJN0_9LAMI</name>
<dbReference type="PANTHER" id="PTHR34546">
    <property type="entry name" value="OS06G0153600 PROTEIN"/>
    <property type="match status" value="1"/>
</dbReference>
<evidence type="ECO:0000313" key="2">
    <source>
        <dbReference type="EMBL" id="KAL2476434.1"/>
    </source>
</evidence>
<accession>A0ABD1QJN0</accession>
<gene>
    <name evidence="2" type="ORF">Adt_37170</name>
</gene>
<evidence type="ECO:0000256" key="1">
    <source>
        <dbReference type="SAM" id="MobiDB-lite"/>
    </source>
</evidence>
<keyword evidence="3" id="KW-1185">Reference proteome</keyword>
<feature type="region of interest" description="Disordered" evidence="1">
    <location>
        <begin position="23"/>
        <end position="86"/>
    </location>
</feature>
<comment type="caution">
    <text evidence="2">The sequence shown here is derived from an EMBL/GenBank/DDBJ whole genome shotgun (WGS) entry which is preliminary data.</text>
</comment>
<feature type="region of interest" description="Disordered" evidence="1">
    <location>
        <begin position="367"/>
        <end position="428"/>
    </location>
</feature>
<reference evidence="3" key="1">
    <citation type="submission" date="2024-07" db="EMBL/GenBank/DDBJ databases">
        <title>Two chromosome-level genome assemblies of Korean endemic species Abeliophyllum distichum and Forsythia ovata (Oleaceae).</title>
        <authorList>
            <person name="Jang H."/>
        </authorList>
    </citation>
    <scope>NUCLEOTIDE SEQUENCE [LARGE SCALE GENOMIC DNA]</scope>
</reference>
<feature type="compositionally biased region" description="Basic residues" evidence="1">
    <location>
        <begin position="48"/>
        <end position="64"/>
    </location>
</feature>
<proteinExistence type="predicted"/>
<feature type="compositionally biased region" description="Acidic residues" evidence="1">
    <location>
        <begin position="378"/>
        <end position="392"/>
    </location>
</feature>
<dbReference type="EMBL" id="JBFOLK010000011">
    <property type="protein sequence ID" value="KAL2476434.1"/>
    <property type="molecule type" value="Genomic_DNA"/>
</dbReference>
<feature type="compositionally biased region" description="Acidic residues" evidence="1">
    <location>
        <begin position="401"/>
        <end position="411"/>
    </location>
</feature>
<dbReference type="Proteomes" id="UP001604336">
    <property type="component" value="Unassembled WGS sequence"/>
</dbReference>
<dbReference type="AlphaFoldDB" id="A0ABD1QJN0"/>
<dbReference type="PANTHER" id="PTHR34546:SF3">
    <property type="entry name" value="OS06G0153600 PROTEIN"/>
    <property type="match status" value="1"/>
</dbReference>
<protein>
    <submittedName>
        <fullName evidence="2">Uncharacterized protein</fullName>
    </submittedName>
</protein>
<evidence type="ECO:0000313" key="3">
    <source>
        <dbReference type="Proteomes" id="UP001604336"/>
    </source>
</evidence>